<evidence type="ECO:0000313" key="4">
    <source>
        <dbReference type="Proteomes" id="UP000266861"/>
    </source>
</evidence>
<feature type="compositionally biased region" description="Low complexity" evidence="2">
    <location>
        <begin position="203"/>
        <end position="217"/>
    </location>
</feature>
<name>A0A397J7N6_9GLOM</name>
<gene>
    <name evidence="3" type="ORF">Glove_82g23</name>
</gene>
<feature type="coiled-coil region" evidence="1">
    <location>
        <begin position="8"/>
        <end position="101"/>
    </location>
</feature>
<evidence type="ECO:0000256" key="2">
    <source>
        <dbReference type="SAM" id="MobiDB-lite"/>
    </source>
</evidence>
<reference evidence="3 4" key="1">
    <citation type="submission" date="2018-08" db="EMBL/GenBank/DDBJ databases">
        <title>Genome and evolution of the arbuscular mycorrhizal fungus Diversispora epigaea (formerly Glomus versiforme) and its bacterial endosymbionts.</title>
        <authorList>
            <person name="Sun X."/>
            <person name="Fei Z."/>
            <person name="Harrison M."/>
        </authorList>
    </citation>
    <scope>NUCLEOTIDE SEQUENCE [LARGE SCALE GENOMIC DNA]</scope>
    <source>
        <strain evidence="3 4">IT104</strain>
    </source>
</reference>
<keyword evidence="4" id="KW-1185">Reference proteome</keyword>
<evidence type="ECO:0000313" key="3">
    <source>
        <dbReference type="EMBL" id="RHZ84365.1"/>
    </source>
</evidence>
<comment type="caution">
    <text evidence="3">The sequence shown here is derived from an EMBL/GenBank/DDBJ whole genome shotgun (WGS) entry which is preliminary data.</text>
</comment>
<feature type="region of interest" description="Disordered" evidence="2">
    <location>
        <begin position="187"/>
        <end position="217"/>
    </location>
</feature>
<protein>
    <submittedName>
        <fullName evidence="3">Uncharacterized protein</fullName>
    </submittedName>
</protein>
<dbReference type="OrthoDB" id="2429115at2759"/>
<keyword evidence="1" id="KW-0175">Coiled coil</keyword>
<dbReference type="Proteomes" id="UP000266861">
    <property type="component" value="Unassembled WGS sequence"/>
</dbReference>
<dbReference type="AlphaFoldDB" id="A0A397J7N6"/>
<organism evidence="3 4">
    <name type="scientific">Diversispora epigaea</name>
    <dbReference type="NCBI Taxonomy" id="1348612"/>
    <lineage>
        <taxon>Eukaryota</taxon>
        <taxon>Fungi</taxon>
        <taxon>Fungi incertae sedis</taxon>
        <taxon>Mucoromycota</taxon>
        <taxon>Glomeromycotina</taxon>
        <taxon>Glomeromycetes</taxon>
        <taxon>Diversisporales</taxon>
        <taxon>Diversisporaceae</taxon>
        <taxon>Diversispora</taxon>
    </lineage>
</organism>
<proteinExistence type="predicted"/>
<evidence type="ECO:0000256" key="1">
    <source>
        <dbReference type="SAM" id="Coils"/>
    </source>
</evidence>
<dbReference type="EMBL" id="PQFF01000078">
    <property type="protein sequence ID" value="RHZ84365.1"/>
    <property type="molecule type" value="Genomic_DNA"/>
</dbReference>
<accession>A0A397J7N6</accession>
<sequence length="441" mass="50729">MTNDQVTINTLRELNSRLASEITELRKENAEIPELRKKFSEVEAENIELKTENVKLKQALEEHESRFAKLEQNDKDTAVENAELKARVAKLEQKQLQTDEKNNFIVKSDDDAKGIDQSSVNITSTETENSNDTHEQIDLRCDDTPASDIFDNASNSDEFQILMYLITPFRNYLKIYARRQRLNAPHQQISNEIRERNRKKKFQSQGSIQNTSSSSDIQNEVNPVINQAQNTGIEIPYNKRVEQDLRHDLSIFIKENNNKIINVFDIQIPEFSLEVIITGSTKVTVQNIVDLFILAIKVRQKEILSYEDRIDEIKHINKINDRNEIKTLLPAKIPMQMSFLNKKTEKILLETEVSITINPSIPLSHTSNLEDIVNENDEFSKTINVFDGFLNSNSESSDGGEDDDEDEFLGEKDKSLLKTKINDGNNDYYELLMNLYACYAS</sequence>